<gene>
    <name evidence="3" type="ORF">ColSpa_01724</name>
</gene>
<dbReference type="Gene3D" id="1.20.1280.140">
    <property type="match status" value="1"/>
</dbReference>
<name>A0AA37NYV7_9PEZI</name>
<proteinExistence type="predicted"/>
<evidence type="ECO:0008006" key="5">
    <source>
        <dbReference type="Google" id="ProtNLM"/>
    </source>
</evidence>
<dbReference type="RefSeq" id="XP_049123893.1">
    <property type="nucleotide sequence ID" value="XM_049267936.1"/>
</dbReference>
<dbReference type="Proteomes" id="UP001055115">
    <property type="component" value="Unassembled WGS sequence"/>
</dbReference>
<dbReference type="InterPro" id="IPR021054">
    <property type="entry name" value="Cell_wall_mannoprotein_1"/>
</dbReference>
<feature type="region of interest" description="Disordered" evidence="1">
    <location>
        <begin position="192"/>
        <end position="226"/>
    </location>
</feature>
<accession>A0AA37NYV7</accession>
<organism evidence="3 4">
    <name type="scientific">Colletotrichum spaethianum</name>
    <dbReference type="NCBI Taxonomy" id="700344"/>
    <lineage>
        <taxon>Eukaryota</taxon>
        <taxon>Fungi</taxon>
        <taxon>Dikarya</taxon>
        <taxon>Ascomycota</taxon>
        <taxon>Pezizomycotina</taxon>
        <taxon>Sordariomycetes</taxon>
        <taxon>Hypocreomycetidae</taxon>
        <taxon>Glomerellales</taxon>
        <taxon>Glomerellaceae</taxon>
        <taxon>Colletotrichum</taxon>
        <taxon>Colletotrichum spaethianum species complex</taxon>
    </lineage>
</organism>
<dbReference type="AlphaFoldDB" id="A0AA37NYV7"/>
<feature type="signal peptide" evidence="2">
    <location>
        <begin position="1"/>
        <end position="17"/>
    </location>
</feature>
<feature type="compositionally biased region" description="Pro residues" evidence="1">
    <location>
        <begin position="192"/>
        <end position="219"/>
    </location>
</feature>
<keyword evidence="2" id="KW-0732">Signal</keyword>
<feature type="chain" id="PRO_5041244903" description="Cell wall protein" evidence="2">
    <location>
        <begin position="18"/>
        <end position="246"/>
    </location>
</feature>
<dbReference type="GeneID" id="73322526"/>
<protein>
    <recommendedName>
        <fullName evidence="5">Cell wall protein</fullName>
    </recommendedName>
</protein>
<dbReference type="EMBL" id="BQXU01000003">
    <property type="protein sequence ID" value="GKT41543.1"/>
    <property type="molecule type" value="Genomic_DNA"/>
</dbReference>
<comment type="caution">
    <text evidence="3">The sequence shown here is derived from an EMBL/GenBank/DDBJ whole genome shotgun (WGS) entry which is preliminary data.</text>
</comment>
<evidence type="ECO:0000313" key="3">
    <source>
        <dbReference type="EMBL" id="GKT41543.1"/>
    </source>
</evidence>
<evidence type="ECO:0000313" key="4">
    <source>
        <dbReference type="Proteomes" id="UP001055115"/>
    </source>
</evidence>
<reference evidence="3 4" key="1">
    <citation type="submission" date="2022-03" db="EMBL/GenBank/DDBJ databases">
        <title>Genome data of Colletotrichum spp.</title>
        <authorList>
            <person name="Utami Y.D."/>
            <person name="Hiruma K."/>
        </authorList>
    </citation>
    <scope>NUCLEOTIDE SEQUENCE [LARGE SCALE GENOMIC DNA]</scope>
    <source>
        <strain evidence="3 4">MAFF 239500</strain>
    </source>
</reference>
<sequence length="246" mass="25260">MRASILLSSLILKFVFAAPSSKIEKRDLLTIQNAFISISTAASNLDVALRALTPDPKSAETLVPAMMDVEFALTQARTDIVPTQPISITDGIVLQNAADTLAKSVKIMVMSSMLQRQTLDQVNMTPMLLKSYMNQNMLAAALGQAVLAKIPAESISAASSAFGGAGGAVGMGIISLSNPPLAMPPAMGALPTAPPPTAPPTMDPAPAIPAPVTPAPVVPPQTGSQPATMNVTVAQVLGGPSKSKKL</sequence>
<evidence type="ECO:0000256" key="2">
    <source>
        <dbReference type="SAM" id="SignalP"/>
    </source>
</evidence>
<dbReference type="Pfam" id="PF12296">
    <property type="entry name" value="HsbA"/>
    <property type="match status" value="1"/>
</dbReference>
<evidence type="ECO:0000256" key="1">
    <source>
        <dbReference type="SAM" id="MobiDB-lite"/>
    </source>
</evidence>
<keyword evidence="4" id="KW-1185">Reference proteome</keyword>